<name>A0A5B7KI06_PORTR</name>
<reference evidence="1 2" key="1">
    <citation type="submission" date="2019-05" db="EMBL/GenBank/DDBJ databases">
        <title>Another draft genome of Portunus trituberculatus and its Hox gene families provides insights of decapod evolution.</title>
        <authorList>
            <person name="Jeong J.-H."/>
            <person name="Song I."/>
            <person name="Kim S."/>
            <person name="Choi T."/>
            <person name="Kim D."/>
            <person name="Ryu S."/>
            <person name="Kim W."/>
        </authorList>
    </citation>
    <scope>NUCLEOTIDE SEQUENCE [LARGE SCALE GENOMIC DNA]</scope>
    <source>
        <tissue evidence="1">Muscle</tissue>
    </source>
</reference>
<gene>
    <name evidence="1" type="ORF">E2C01_100454</name>
</gene>
<protein>
    <submittedName>
        <fullName evidence="1">Uncharacterized protein</fullName>
    </submittedName>
</protein>
<accession>A0A5B7KI06</accession>
<keyword evidence="2" id="KW-1185">Reference proteome</keyword>
<evidence type="ECO:0000313" key="1">
    <source>
        <dbReference type="EMBL" id="MPD04749.1"/>
    </source>
</evidence>
<organism evidence="1 2">
    <name type="scientific">Portunus trituberculatus</name>
    <name type="common">Swimming crab</name>
    <name type="synonym">Neptunus trituberculatus</name>
    <dbReference type="NCBI Taxonomy" id="210409"/>
    <lineage>
        <taxon>Eukaryota</taxon>
        <taxon>Metazoa</taxon>
        <taxon>Ecdysozoa</taxon>
        <taxon>Arthropoda</taxon>
        <taxon>Crustacea</taxon>
        <taxon>Multicrustacea</taxon>
        <taxon>Malacostraca</taxon>
        <taxon>Eumalacostraca</taxon>
        <taxon>Eucarida</taxon>
        <taxon>Decapoda</taxon>
        <taxon>Pleocyemata</taxon>
        <taxon>Brachyura</taxon>
        <taxon>Eubrachyura</taxon>
        <taxon>Portunoidea</taxon>
        <taxon>Portunidae</taxon>
        <taxon>Portuninae</taxon>
        <taxon>Portunus</taxon>
    </lineage>
</organism>
<dbReference type="AlphaFoldDB" id="A0A5B7KI06"/>
<dbReference type="EMBL" id="VSRR010142547">
    <property type="protein sequence ID" value="MPD04749.1"/>
    <property type="molecule type" value="Genomic_DNA"/>
</dbReference>
<comment type="caution">
    <text evidence="1">The sequence shown here is derived from an EMBL/GenBank/DDBJ whole genome shotgun (WGS) entry which is preliminary data.</text>
</comment>
<proteinExistence type="predicted"/>
<dbReference type="Proteomes" id="UP000324222">
    <property type="component" value="Unassembled WGS sequence"/>
</dbReference>
<sequence>MVIYCEWEGKKKRGKREEFFASFRRDCGITAGERSGIRNVSKDRMRSVPSVSHNTKTPFQMLDAMNLSLLVSRCTMCSYNSRMASLWSLISLLHIAVRHQEVYSTI</sequence>
<evidence type="ECO:0000313" key="2">
    <source>
        <dbReference type="Proteomes" id="UP000324222"/>
    </source>
</evidence>